<evidence type="ECO:0000313" key="2">
    <source>
        <dbReference type="Proteomes" id="UP000606786"/>
    </source>
</evidence>
<sequence>MADRNYRDTDIEIDADKLPPIKVGPNENRLQHTYCLWFSCKERQSYYGTHYILLQIALAYTTVVAEMEHTEFLKQNLKHQKRALNSSAEQKRKLVAVVNA</sequence>
<dbReference type="Proteomes" id="UP000606786">
    <property type="component" value="Unassembled WGS sequence"/>
</dbReference>
<comment type="caution">
    <text evidence="1">The sequence shown here is derived from an EMBL/GenBank/DDBJ whole genome shotgun (WGS) entry which is preliminary data.</text>
</comment>
<protein>
    <submittedName>
        <fullName evidence="1">(Mediterranean fruit fly) hypothetical protein</fullName>
    </submittedName>
</protein>
<evidence type="ECO:0000313" key="1">
    <source>
        <dbReference type="EMBL" id="CAD7001548.1"/>
    </source>
</evidence>
<name>A0A811UTA1_CERCA</name>
<accession>A0A811UTA1</accession>
<keyword evidence="2" id="KW-1185">Reference proteome</keyword>
<proteinExistence type="predicted"/>
<organism evidence="1 2">
    <name type="scientific">Ceratitis capitata</name>
    <name type="common">Mediterranean fruit fly</name>
    <name type="synonym">Tephritis capitata</name>
    <dbReference type="NCBI Taxonomy" id="7213"/>
    <lineage>
        <taxon>Eukaryota</taxon>
        <taxon>Metazoa</taxon>
        <taxon>Ecdysozoa</taxon>
        <taxon>Arthropoda</taxon>
        <taxon>Hexapoda</taxon>
        <taxon>Insecta</taxon>
        <taxon>Pterygota</taxon>
        <taxon>Neoptera</taxon>
        <taxon>Endopterygota</taxon>
        <taxon>Diptera</taxon>
        <taxon>Brachycera</taxon>
        <taxon>Muscomorpha</taxon>
        <taxon>Tephritoidea</taxon>
        <taxon>Tephritidae</taxon>
        <taxon>Ceratitis</taxon>
        <taxon>Ceratitis</taxon>
    </lineage>
</organism>
<dbReference type="AlphaFoldDB" id="A0A811UTA1"/>
<dbReference type="EMBL" id="CAJHJT010000023">
    <property type="protein sequence ID" value="CAD7001548.1"/>
    <property type="molecule type" value="Genomic_DNA"/>
</dbReference>
<gene>
    <name evidence="1" type="ORF">CCAP1982_LOCUS10043</name>
</gene>
<reference evidence="1" key="1">
    <citation type="submission" date="2020-11" db="EMBL/GenBank/DDBJ databases">
        <authorList>
            <person name="Whitehead M."/>
        </authorList>
    </citation>
    <scope>NUCLEOTIDE SEQUENCE</scope>
    <source>
        <strain evidence="1">EGII</strain>
    </source>
</reference>